<dbReference type="PANTHER" id="PTHR31272">
    <property type="entry name" value="CYTOCHROME C-TYPE BIOGENESIS PROTEIN HI_1454-RELATED"/>
    <property type="match status" value="1"/>
</dbReference>
<dbReference type="EMBL" id="CP045851">
    <property type="protein sequence ID" value="QGG94148.1"/>
    <property type="molecule type" value="Genomic_DNA"/>
</dbReference>
<accession>A0A5Q2RBE8</accession>
<protein>
    <submittedName>
        <fullName evidence="2">Cytochrome c biogenesis protein CcdA</fullName>
    </submittedName>
</protein>
<gene>
    <name evidence="2" type="ORF">GH723_02985</name>
</gene>
<dbReference type="AlphaFoldDB" id="A0A5Q2RBE8"/>
<dbReference type="PANTHER" id="PTHR31272:SF4">
    <property type="entry name" value="CYTOCHROME C-TYPE BIOGENESIS PROTEIN HI_1454-RELATED"/>
    <property type="match status" value="1"/>
</dbReference>
<dbReference type="RefSeq" id="WP_153758254.1">
    <property type="nucleotide sequence ID" value="NZ_CP045851.1"/>
</dbReference>
<keyword evidence="1" id="KW-0812">Transmembrane</keyword>
<keyword evidence="1" id="KW-0472">Membrane</keyword>
<feature type="transmembrane region" description="Helical" evidence="1">
    <location>
        <begin position="83"/>
        <end position="104"/>
    </location>
</feature>
<proteinExistence type="predicted"/>
<reference evidence="2 3" key="1">
    <citation type="submission" date="2019-11" db="EMBL/GenBank/DDBJ databases">
        <authorList>
            <person name="He Y."/>
        </authorList>
    </citation>
    <scope>NUCLEOTIDE SEQUENCE [LARGE SCALE GENOMIC DNA]</scope>
    <source>
        <strain evidence="2 3">SCSIO 58843</strain>
    </source>
</reference>
<evidence type="ECO:0000313" key="3">
    <source>
        <dbReference type="Proteomes" id="UP000334019"/>
    </source>
</evidence>
<sequence>MAPVVALAFTAGMVATFNPCGFSLLPAYLGAFVAGDAQDRRPDQRVARAVGVAAAVSVGFVGVFTTVGLVIDQLAGPTRQRLPWVSIAAGAALAVAGLLMVLGWKPAIAVRNLDLASGRRGAAAMVGYGATFAIASLSCTIGPFLAVTGVALTQSTAQGVVTYAAYAAGMGTIILAISVLAAVAHSSVVRAMGGLTRLMPRVGGGLMIVAGAYAAWYGRWELGVYGGDLRGDPIIDTVEDLRLRIVENVQRLGAGRIALAVLAVTGVALVAVRLRSSAHDRGALPALSIQDAGDGDQRAGS</sequence>
<feature type="transmembrane region" description="Helical" evidence="1">
    <location>
        <begin position="163"/>
        <end position="186"/>
    </location>
</feature>
<name>A0A5Q2RBE8_9ACTN</name>
<dbReference type="InterPro" id="IPR051790">
    <property type="entry name" value="Cytochrome_c-biogenesis_DsbD"/>
</dbReference>
<feature type="transmembrane region" description="Helical" evidence="1">
    <location>
        <begin position="253"/>
        <end position="272"/>
    </location>
</feature>
<organism evidence="2 3">
    <name type="scientific">Actinomarinicola tropica</name>
    <dbReference type="NCBI Taxonomy" id="2789776"/>
    <lineage>
        <taxon>Bacteria</taxon>
        <taxon>Bacillati</taxon>
        <taxon>Actinomycetota</taxon>
        <taxon>Acidimicrobiia</taxon>
        <taxon>Acidimicrobiales</taxon>
        <taxon>Iamiaceae</taxon>
        <taxon>Actinomarinicola</taxon>
    </lineage>
</organism>
<evidence type="ECO:0000256" key="1">
    <source>
        <dbReference type="SAM" id="Phobius"/>
    </source>
</evidence>
<feature type="transmembrane region" description="Helical" evidence="1">
    <location>
        <begin position="6"/>
        <end position="34"/>
    </location>
</feature>
<dbReference type="Proteomes" id="UP000334019">
    <property type="component" value="Chromosome"/>
</dbReference>
<feature type="transmembrane region" description="Helical" evidence="1">
    <location>
        <begin position="46"/>
        <end position="71"/>
    </location>
</feature>
<feature type="transmembrane region" description="Helical" evidence="1">
    <location>
        <begin position="198"/>
        <end position="216"/>
    </location>
</feature>
<feature type="transmembrane region" description="Helical" evidence="1">
    <location>
        <begin position="125"/>
        <end position="151"/>
    </location>
</feature>
<keyword evidence="1" id="KW-1133">Transmembrane helix</keyword>
<dbReference type="KEGG" id="atq:GH723_02985"/>
<evidence type="ECO:0000313" key="2">
    <source>
        <dbReference type="EMBL" id="QGG94148.1"/>
    </source>
</evidence>
<keyword evidence="3" id="KW-1185">Reference proteome</keyword>